<dbReference type="InterPro" id="IPR007318">
    <property type="entry name" value="Phopholipid_MeTrfase"/>
</dbReference>
<keyword evidence="6" id="KW-0489">Methyltransferase</keyword>
<name>A0ABV5TZK2_9PSEU</name>
<sequence length="200" mass="21722">MLGQAEIELAAVSEDVTRLVVLISVGAFVVGELVQAFRTRRGAELVHAGAEIAFRVMFLGAVLLWPIGRAVAPAAGMGGGEWLSALGIVLGWSGILLRWWSFASLGKYFTVTVRTREDQVVVDHGPYRVLRHPSYSGLLLIFAGGGLIVGNWVSAVGSFAVLLVALIHRLGIEERALEKALGARYRQFAARRARLIPYVW</sequence>
<accession>A0ABV5TZK2</accession>
<feature type="transmembrane region" description="Helical" evidence="5">
    <location>
        <begin position="82"/>
        <end position="100"/>
    </location>
</feature>
<feature type="transmembrane region" description="Helical" evidence="5">
    <location>
        <begin position="138"/>
        <end position="167"/>
    </location>
</feature>
<dbReference type="EC" id="2.1.1.100" evidence="6"/>
<dbReference type="GO" id="GO:0004671">
    <property type="term" value="F:protein C-terminal S-isoprenylcysteine carboxyl O-methyltransferase activity"/>
    <property type="evidence" value="ECO:0007669"/>
    <property type="project" value="UniProtKB-EC"/>
</dbReference>
<dbReference type="PANTHER" id="PTHR43847:SF1">
    <property type="entry name" value="BLL3993 PROTEIN"/>
    <property type="match status" value="1"/>
</dbReference>
<dbReference type="Gene3D" id="1.20.120.1630">
    <property type="match status" value="1"/>
</dbReference>
<reference evidence="6 7" key="1">
    <citation type="submission" date="2024-09" db="EMBL/GenBank/DDBJ databases">
        <authorList>
            <person name="Sun Q."/>
            <person name="Mori K."/>
        </authorList>
    </citation>
    <scope>NUCLEOTIDE SEQUENCE [LARGE SCALE GENOMIC DNA]</scope>
    <source>
        <strain evidence="6 7">JCM 13852</strain>
    </source>
</reference>
<evidence type="ECO:0000256" key="2">
    <source>
        <dbReference type="ARBA" id="ARBA00022692"/>
    </source>
</evidence>
<protein>
    <submittedName>
        <fullName evidence="6">Methyltransferase family protein</fullName>
        <ecNumber evidence="6">2.1.1.100</ecNumber>
        <ecNumber evidence="6">2.1.1.334</ecNumber>
    </submittedName>
</protein>
<comment type="caution">
    <text evidence="6">The sequence shown here is derived from an EMBL/GenBank/DDBJ whole genome shotgun (WGS) entry which is preliminary data.</text>
</comment>
<feature type="transmembrane region" description="Helical" evidence="5">
    <location>
        <begin position="46"/>
        <end position="67"/>
    </location>
</feature>
<dbReference type="GO" id="GO:0032259">
    <property type="term" value="P:methylation"/>
    <property type="evidence" value="ECO:0007669"/>
    <property type="project" value="UniProtKB-KW"/>
</dbReference>
<dbReference type="InterPro" id="IPR052527">
    <property type="entry name" value="Metal_cation-efflux_comp"/>
</dbReference>
<dbReference type="Pfam" id="PF04191">
    <property type="entry name" value="PEMT"/>
    <property type="match status" value="1"/>
</dbReference>
<evidence type="ECO:0000313" key="6">
    <source>
        <dbReference type="EMBL" id="MFB9684548.1"/>
    </source>
</evidence>
<organism evidence="6 7">
    <name type="scientific">Amycolatopsis plumensis</name>
    <dbReference type="NCBI Taxonomy" id="236508"/>
    <lineage>
        <taxon>Bacteria</taxon>
        <taxon>Bacillati</taxon>
        <taxon>Actinomycetota</taxon>
        <taxon>Actinomycetes</taxon>
        <taxon>Pseudonocardiales</taxon>
        <taxon>Pseudonocardiaceae</taxon>
        <taxon>Amycolatopsis</taxon>
    </lineage>
</organism>
<feature type="transmembrane region" description="Helical" evidence="5">
    <location>
        <begin position="16"/>
        <end position="34"/>
    </location>
</feature>
<gene>
    <name evidence="6" type="ORF">ACFFTO_10185</name>
</gene>
<evidence type="ECO:0000313" key="7">
    <source>
        <dbReference type="Proteomes" id="UP001589535"/>
    </source>
</evidence>
<keyword evidence="3 5" id="KW-1133">Transmembrane helix</keyword>
<evidence type="ECO:0000256" key="3">
    <source>
        <dbReference type="ARBA" id="ARBA00022989"/>
    </source>
</evidence>
<dbReference type="EC" id="2.1.1.334" evidence="6"/>
<keyword evidence="6" id="KW-0808">Transferase</keyword>
<evidence type="ECO:0000256" key="1">
    <source>
        <dbReference type="ARBA" id="ARBA00004127"/>
    </source>
</evidence>
<evidence type="ECO:0000256" key="5">
    <source>
        <dbReference type="SAM" id="Phobius"/>
    </source>
</evidence>
<dbReference type="PANTHER" id="PTHR43847">
    <property type="entry name" value="BLL3993 PROTEIN"/>
    <property type="match status" value="1"/>
</dbReference>
<proteinExistence type="predicted"/>
<dbReference type="EMBL" id="JBHMBK010000005">
    <property type="protein sequence ID" value="MFB9684548.1"/>
    <property type="molecule type" value="Genomic_DNA"/>
</dbReference>
<dbReference type="Proteomes" id="UP001589535">
    <property type="component" value="Unassembled WGS sequence"/>
</dbReference>
<keyword evidence="7" id="KW-1185">Reference proteome</keyword>
<evidence type="ECO:0000256" key="4">
    <source>
        <dbReference type="ARBA" id="ARBA00023136"/>
    </source>
</evidence>
<comment type="subcellular location">
    <subcellularLocation>
        <location evidence="1">Endomembrane system</location>
        <topology evidence="1">Multi-pass membrane protein</topology>
    </subcellularLocation>
</comment>
<keyword evidence="4 5" id="KW-0472">Membrane</keyword>
<dbReference type="RefSeq" id="WP_378191432.1">
    <property type="nucleotide sequence ID" value="NZ_JBHMBK010000005.1"/>
</dbReference>
<keyword evidence="2 5" id="KW-0812">Transmembrane</keyword>